<keyword evidence="2" id="KW-0521">NADP</keyword>
<name>A0A1Q9B1K6_9HYPH</name>
<dbReference type="GO" id="GO:0008703">
    <property type="term" value="F:5-amino-6-(5-phosphoribosylamino)uracil reductase activity"/>
    <property type="evidence" value="ECO:0007669"/>
    <property type="project" value="InterPro"/>
</dbReference>
<dbReference type="InterPro" id="IPR024072">
    <property type="entry name" value="DHFR-like_dom_sf"/>
</dbReference>
<organism evidence="5 6">
    <name type="scientific">Xaviernesmea oryzae</name>
    <dbReference type="NCBI Taxonomy" id="464029"/>
    <lineage>
        <taxon>Bacteria</taxon>
        <taxon>Pseudomonadati</taxon>
        <taxon>Pseudomonadota</taxon>
        <taxon>Alphaproteobacteria</taxon>
        <taxon>Hyphomicrobiales</taxon>
        <taxon>Rhizobiaceae</taxon>
        <taxon>Rhizobium/Agrobacterium group</taxon>
        <taxon>Xaviernesmea</taxon>
    </lineage>
</organism>
<evidence type="ECO:0000313" key="6">
    <source>
        <dbReference type="Proteomes" id="UP000186364"/>
    </source>
</evidence>
<evidence type="ECO:0000256" key="1">
    <source>
        <dbReference type="ARBA" id="ARBA00005104"/>
    </source>
</evidence>
<dbReference type="OrthoDB" id="9800865at2"/>
<dbReference type="InterPro" id="IPR050765">
    <property type="entry name" value="Riboflavin_Biosynth_HTPR"/>
</dbReference>
<evidence type="ECO:0000259" key="4">
    <source>
        <dbReference type="Pfam" id="PF01872"/>
    </source>
</evidence>
<dbReference type="Pfam" id="PF01872">
    <property type="entry name" value="RibD_C"/>
    <property type="match status" value="1"/>
</dbReference>
<keyword evidence="6" id="KW-1185">Reference proteome</keyword>
<feature type="domain" description="Bacterial bifunctional deaminase-reductase C-terminal" evidence="4">
    <location>
        <begin position="3"/>
        <end position="187"/>
    </location>
</feature>
<dbReference type="PANTHER" id="PTHR38011">
    <property type="entry name" value="DIHYDROFOLATE REDUCTASE FAMILY PROTEIN (AFU_ORTHOLOGUE AFUA_8G06820)"/>
    <property type="match status" value="1"/>
</dbReference>
<comment type="caution">
    <text evidence="5">The sequence shown here is derived from an EMBL/GenBank/DDBJ whole genome shotgun (WGS) entry which is preliminary data.</text>
</comment>
<dbReference type="SUPFAM" id="SSF53597">
    <property type="entry name" value="Dihydrofolate reductase-like"/>
    <property type="match status" value="1"/>
</dbReference>
<dbReference type="Gene3D" id="3.40.430.10">
    <property type="entry name" value="Dihydrofolate Reductase, subunit A"/>
    <property type="match status" value="1"/>
</dbReference>
<sequence length="233" mass="24682">MKPTIICLMITSPDGSLHPSRWTASPDGSRSDWSKLYEALHAELAGEAWMVGRTTMAEISKAGPHPVDGPHSVERPAYFADRAAKSFAIAIDGSGKLHFEGASLYGDHVVVLLGRDVPDSHLAELAADGVSYLVSESAEMDVGAMLEMLNRELGIKRILLEGGAGTNGALIAAGLVDELSFVVAPALEARKASDRVVEFGTEGLAGKAELSLIGCDRLEHGAVHLRYKVLKPA</sequence>
<gene>
    <name evidence="5" type="ORF">BJF93_19670</name>
</gene>
<dbReference type="RefSeq" id="WP_075626200.1">
    <property type="nucleotide sequence ID" value="NZ_FOAM01000012.1"/>
</dbReference>
<dbReference type="GO" id="GO:0009231">
    <property type="term" value="P:riboflavin biosynthetic process"/>
    <property type="evidence" value="ECO:0007669"/>
    <property type="project" value="InterPro"/>
</dbReference>
<protein>
    <submittedName>
        <fullName evidence="5">Riboflavin deaminase</fullName>
    </submittedName>
</protein>
<dbReference type="AlphaFoldDB" id="A0A1Q9B1K6"/>
<keyword evidence="3" id="KW-0560">Oxidoreductase</keyword>
<dbReference type="EMBL" id="MKIP01000030">
    <property type="protein sequence ID" value="OLP61901.1"/>
    <property type="molecule type" value="Genomic_DNA"/>
</dbReference>
<proteinExistence type="predicted"/>
<dbReference type="InterPro" id="IPR002734">
    <property type="entry name" value="RibDG_C"/>
</dbReference>
<accession>A0A1Q9B1K6</accession>
<comment type="pathway">
    <text evidence="1">Cofactor biosynthesis; riboflavin biosynthesis.</text>
</comment>
<dbReference type="PANTHER" id="PTHR38011:SF7">
    <property type="entry name" value="2,5-DIAMINO-6-RIBOSYLAMINO-4(3H)-PYRIMIDINONE 5'-PHOSPHATE REDUCTASE"/>
    <property type="match status" value="1"/>
</dbReference>
<evidence type="ECO:0000313" key="5">
    <source>
        <dbReference type="EMBL" id="OLP61901.1"/>
    </source>
</evidence>
<evidence type="ECO:0000256" key="2">
    <source>
        <dbReference type="ARBA" id="ARBA00022857"/>
    </source>
</evidence>
<dbReference type="Proteomes" id="UP000186364">
    <property type="component" value="Unassembled WGS sequence"/>
</dbReference>
<reference evidence="5 6" key="1">
    <citation type="submission" date="2016-09" db="EMBL/GenBank/DDBJ databases">
        <title>Rhizobium sp. nov., a novel species isolated from the rice rhizosphere.</title>
        <authorList>
            <person name="Zhao J."/>
            <person name="Zhang X."/>
        </authorList>
    </citation>
    <scope>NUCLEOTIDE SEQUENCE [LARGE SCALE GENOMIC DNA]</scope>
    <source>
        <strain evidence="5 6">1.7048</strain>
    </source>
</reference>
<evidence type="ECO:0000256" key="3">
    <source>
        <dbReference type="ARBA" id="ARBA00023002"/>
    </source>
</evidence>